<evidence type="ECO:0000313" key="2">
    <source>
        <dbReference type="Proteomes" id="UP000234748"/>
    </source>
</evidence>
<evidence type="ECO:0008006" key="3">
    <source>
        <dbReference type="Google" id="ProtNLM"/>
    </source>
</evidence>
<dbReference type="Proteomes" id="UP000234748">
    <property type="component" value="Unassembled WGS sequence"/>
</dbReference>
<evidence type="ECO:0000313" key="1">
    <source>
        <dbReference type="EMBL" id="PLT27644.1"/>
    </source>
</evidence>
<accession>A0A2N5LZV3</accession>
<dbReference type="OrthoDB" id="1955171at2"/>
<dbReference type="Pfam" id="PF14169">
    <property type="entry name" value="YdjO"/>
    <property type="match status" value="1"/>
</dbReference>
<sequence>MNSCYKPLGGNAVYAKKPPIEFEPIIESTDIYSCIGDSCNGWMRKEFVSDTLTCPLCGSGMTEEVRDLPQMKKSYNFY</sequence>
<protein>
    <recommendedName>
        <fullName evidence="3">Cold-shock protein</fullName>
    </recommendedName>
</protein>
<dbReference type="AlphaFoldDB" id="A0A2N5LZV3"/>
<gene>
    <name evidence="1" type="ORF">CUU66_22780</name>
</gene>
<proteinExistence type="predicted"/>
<dbReference type="EMBL" id="PGUY01000087">
    <property type="protein sequence ID" value="PLT27644.1"/>
    <property type="molecule type" value="Genomic_DNA"/>
</dbReference>
<keyword evidence="2" id="KW-1185">Reference proteome</keyword>
<comment type="caution">
    <text evidence="1">The sequence shown here is derived from an EMBL/GenBank/DDBJ whole genome shotgun (WGS) entry which is preliminary data.</text>
</comment>
<dbReference type="InterPro" id="IPR025916">
    <property type="entry name" value="YdjO"/>
</dbReference>
<reference evidence="1 2" key="1">
    <citation type="submission" date="2017-11" db="EMBL/GenBank/DDBJ databases">
        <title>Comparitive Functional Genomics of Dry Heat Resistant strains isolated from the Viking Spacecraft.</title>
        <authorList>
            <person name="Seuylemezian A."/>
            <person name="Cooper K."/>
            <person name="Vaishampayan P."/>
        </authorList>
    </citation>
    <scope>NUCLEOTIDE SEQUENCE [LARGE SCALE GENOMIC DNA]</scope>
    <source>
        <strain evidence="1 2">V1-29</strain>
    </source>
</reference>
<organism evidence="1 2">
    <name type="scientific">Peribacillus deserti</name>
    <dbReference type="NCBI Taxonomy" id="673318"/>
    <lineage>
        <taxon>Bacteria</taxon>
        <taxon>Bacillati</taxon>
        <taxon>Bacillota</taxon>
        <taxon>Bacilli</taxon>
        <taxon>Bacillales</taxon>
        <taxon>Bacillaceae</taxon>
        <taxon>Peribacillus</taxon>
    </lineage>
</organism>
<name>A0A2N5LZV3_9BACI</name>